<dbReference type="InterPro" id="IPR032245">
    <property type="entry name" value="RMI2"/>
</dbReference>
<dbReference type="GO" id="GO:2000042">
    <property type="term" value="P:negative regulation of double-strand break repair via homologous recombination"/>
    <property type="evidence" value="ECO:0007669"/>
    <property type="project" value="TreeGrafter"/>
</dbReference>
<organism evidence="1 2">
    <name type="scientific">Papaver somniferum</name>
    <name type="common">Opium poppy</name>
    <dbReference type="NCBI Taxonomy" id="3469"/>
    <lineage>
        <taxon>Eukaryota</taxon>
        <taxon>Viridiplantae</taxon>
        <taxon>Streptophyta</taxon>
        <taxon>Embryophyta</taxon>
        <taxon>Tracheophyta</taxon>
        <taxon>Spermatophyta</taxon>
        <taxon>Magnoliopsida</taxon>
        <taxon>Ranunculales</taxon>
        <taxon>Papaveraceae</taxon>
        <taxon>Papaveroideae</taxon>
        <taxon>Papaver</taxon>
    </lineage>
</organism>
<dbReference type="GO" id="GO:0006281">
    <property type="term" value="P:DNA repair"/>
    <property type="evidence" value="ECO:0007669"/>
    <property type="project" value="TreeGrafter"/>
</dbReference>
<dbReference type="EMBL" id="CM010721">
    <property type="protein sequence ID" value="RZC70611.1"/>
    <property type="molecule type" value="Genomic_DNA"/>
</dbReference>
<dbReference type="InterPro" id="IPR012340">
    <property type="entry name" value="NA-bd_OB-fold"/>
</dbReference>
<proteinExistence type="predicted"/>
<gene>
    <name evidence="1" type="ORF">C5167_033752</name>
</gene>
<dbReference type="GO" id="GO:0033045">
    <property type="term" value="P:regulation of sister chromatid segregation"/>
    <property type="evidence" value="ECO:0007669"/>
    <property type="project" value="TreeGrafter"/>
</dbReference>
<dbReference type="PANTHER" id="PTHR33962">
    <property type="entry name" value="RECQ-MEDIATED GENOME INSTABILITY PROTEIN 2 RMI2"/>
    <property type="match status" value="1"/>
</dbReference>
<evidence type="ECO:0000313" key="1">
    <source>
        <dbReference type="EMBL" id="RZC70611.1"/>
    </source>
</evidence>
<reference evidence="1 2" key="1">
    <citation type="journal article" date="2018" name="Science">
        <title>The opium poppy genome and morphinan production.</title>
        <authorList>
            <person name="Guo L."/>
            <person name="Winzer T."/>
            <person name="Yang X."/>
            <person name="Li Y."/>
            <person name="Ning Z."/>
            <person name="He Z."/>
            <person name="Teodor R."/>
            <person name="Lu Y."/>
            <person name="Bowser T.A."/>
            <person name="Graham I.A."/>
            <person name="Ye K."/>
        </authorList>
    </citation>
    <scope>NUCLEOTIDE SEQUENCE [LARGE SCALE GENOMIC DNA]</scope>
    <source>
        <strain evidence="2">cv. HN1</strain>
        <tissue evidence="1">Leaves</tissue>
    </source>
</reference>
<protein>
    <recommendedName>
        <fullName evidence="3">OB domain-containing protein</fullName>
    </recommendedName>
</protein>
<dbReference type="Pfam" id="PF16100">
    <property type="entry name" value="RMI2"/>
    <property type="match status" value="1"/>
</dbReference>
<dbReference type="STRING" id="3469.A0A4Y7KEM1"/>
<evidence type="ECO:0008006" key="3">
    <source>
        <dbReference type="Google" id="ProtNLM"/>
    </source>
</evidence>
<dbReference type="PANTHER" id="PTHR33962:SF1">
    <property type="entry name" value="RECQ-MEDIATED GENOME INSTABILITY PROTEIN 2"/>
    <property type="match status" value="1"/>
</dbReference>
<dbReference type="Gene3D" id="2.40.50.140">
    <property type="entry name" value="Nucleic acid-binding proteins"/>
    <property type="match status" value="1"/>
</dbReference>
<accession>A0A4Y7KEM1</accession>
<evidence type="ECO:0000313" key="2">
    <source>
        <dbReference type="Proteomes" id="UP000316621"/>
    </source>
</evidence>
<dbReference type="GO" id="GO:0005829">
    <property type="term" value="C:cytosol"/>
    <property type="evidence" value="ECO:0007669"/>
    <property type="project" value="TreeGrafter"/>
</dbReference>
<sequence>MDFKLAALKLTSGQMKDVLTSRSGMTFGGTLFQRAWVQGTLVAEIKKGYFYLDDGTGITELQLSNEHFLRNWKIGMYVMVVGLLVMRTGESPLIRVHKMVDLSGSPDREAMWYLEVIEAYKLFYDLSFEE</sequence>
<dbReference type="Gramene" id="RZC70611">
    <property type="protein sequence ID" value="RZC70611"/>
    <property type="gene ID" value="C5167_033752"/>
</dbReference>
<dbReference type="AlphaFoldDB" id="A0A4Y7KEM1"/>
<dbReference type="Proteomes" id="UP000316621">
    <property type="component" value="Chromosome 7"/>
</dbReference>
<dbReference type="GO" id="GO:0043007">
    <property type="term" value="P:maintenance of rDNA"/>
    <property type="evidence" value="ECO:0007669"/>
    <property type="project" value="TreeGrafter"/>
</dbReference>
<keyword evidence="2" id="KW-1185">Reference proteome</keyword>
<name>A0A4Y7KEM1_PAPSO</name>
<dbReference type="GO" id="GO:0016607">
    <property type="term" value="C:nuclear speck"/>
    <property type="evidence" value="ECO:0007669"/>
    <property type="project" value="TreeGrafter"/>
</dbReference>
<dbReference type="OMA" id="WYLEVME"/>